<evidence type="ECO:0000313" key="2">
    <source>
        <dbReference type="Proteomes" id="UP000319663"/>
    </source>
</evidence>
<dbReference type="PRINTS" id="PR00420">
    <property type="entry name" value="RNGMNOXGNASE"/>
</dbReference>
<dbReference type="STRING" id="5098.A0A507QH33"/>
<accession>A0A507QH33</accession>
<dbReference type="PANTHER" id="PTHR47356:SF2">
    <property type="entry name" value="FAD-BINDING DOMAIN-CONTAINING PROTEIN-RELATED"/>
    <property type="match status" value="1"/>
</dbReference>
<organism evidence="1 2">
    <name type="scientific">Monascus purpureus</name>
    <name type="common">Red mold</name>
    <name type="synonym">Monascus anka</name>
    <dbReference type="NCBI Taxonomy" id="5098"/>
    <lineage>
        <taxon>Eukaryota</taxon>
        <taxon>Fungi</taxon>
        <taxon>Dikarya</taxon>
        <taxon>Ascomycota</taxon>
        <taxon>Pezizomycotina</taxon>
        <taxon>Eurotiomycetes</taxon>
        <taxon>Eurotiomycetidae</taxon>
        <taxon>Eurotiales</taxon>
        <taxon>Aspergillaceae</taxon>
        <taxon>Monascus</taxon>
    </lineage>
</organism>
<dbReference type="PANTHER" id="PTHR47356">
    <property type="entry name" value="FAD-DEPENDENT MONOOXYGENASE ASQG-RELATED"/>
    <property type="match status" value="1"/>
</dbReference>
<gene>
    <name evidence="1" type="ORF">MPDQ_004532</name>
</gene>
<dbReference type="InterPro" id="IPR050562">
    <property type="entry name" value="FAD_mOase_fung"/>
</dbReference>
<reference evidence="1 2" key="1">
    <citation type="submission" date="2019-06" db="EMBL/GenBank/DDBJ databases">
        <title>Wine fermentation using esterase from Monascus purpureus.</title>
        <authorList>
            <person name="Geng C."/>
            <person name="Zhang Y."/>
        </authorList>
    </citation>
    <scope>NUCLEOTIDE SEQUENCE [LARGE SCALE GENOMIC DNA]</scope>
    <source>
        <strain evidence="1">HQ1</strain>
    </source>
</reference>
<dbReference type="GO" id="GO:0004497">
    <property type="term" value="F:monooxygenase activity"/>
    <property type="evidence" value="ECO:0007669"/>
    <property type="project" value="InterPro"/>
</dbReference>
<sequence length="272" mass="30834">MASSFKVLIAGGSITGLLLAIMLERNNIDYLVLETYPEIAPQTGASIGLLPHGFRILGQLECYKALCEYVRDYSVQYMVSEAQRAFINRQTFIQTLYDKVQDKTKVLTSKSVKAVDISNPDFVRVITTDGSSCSGDILVGADGIYSTVRREMARLDIALSANYCCVFGISHHIPGISKCTFHHTLNEKFSFLIANGPDDRTYFFLFEHLGKIFHGSETSRFTEKELHEIVNRHLDDPITPDFKFCDIYSRRIRAVMTPLEENACRKWYLNAF</sequence>
<dbReference type="Gene3D" id="3.50.50.60">
    <property type="entry name" value="FAD/NAD(P)-binding domain"/>
    <property type="match status" value="1"/>
</dbReference>
<comment type="caution">
    <text evidence="1">The sequence shown here is derived from an EMBL/GenBank/DDBJ whole genome shotgun (WGS) entry which is preliminary data.</text>
</comment>
<protein>
    <recommendedName>
        <fullName evidence="3">FAD-binding domain-containing protein</fullName>
    </recommendedName>
</protein>
<dbReference type="InterPro" id="IPR036188">
    <property type="entry name" value="FAD/NAD-bd_sf"/>
</dbReference>
<dbReference type="Proteomes" id="UP000319663">
    <property type="component" value="Unassembled WGS sequence"/>
</dbReference>
<evidence type="ECO:0008006" key="3">
    <source>
        <dbReference type="Google" id="ProtNLM"/>
    </source>
</evidence>
<dbReference type="AlphaFoldDB" id="A0A507QH33"/>
<dbReference type="EMBL" id="VIFY01000297">
    <property type="protein sequence ID" value="TQB67839.1"/>
    <property type="molecule type" value="Genomic_DNA"/>
</dbReference>
<evidence type="ECO:0000313" key="1">
    <source>
        <dbReference type="EMBL" id="TQB67839.1"/>
    </source>
</evidence>
<proteinExistence type="predicted"/>
<dbReference type="SUPFAM" id="SSF51905">
    <property type="entry name" value="FAD/NAD(P)-binding domain"/>
    <property type="match status" value="1"/>
</dbReference>
<keyword evidence="2" id="KW-1185">Reference proteome</keyword>
<name>A0A507QH33_MONPU</name>